<dbReference type="NCBIfam" id="TIGR01587">
    <property type="entry name" value="cas3_core"/>
    <property type="match status" value="1"/>
</dbReference>
<dbReference type="Pfam" id="PF04851">
    <property type="entry name" value="ResIII"/>
    <property type="match status" value="1"/>
</dbReference>
<gene>
    <name evidence="11" type="primary">cas3</name>
    <name evidence="11" type="ORF">DLK05_11225</name>
</gene>
<feature type="domain" description="HD Cas3-type" evidence="10">
    <location>
        <begin position="8"/>
        <end position="205"/>
    </location>
</feature>
<evidence type="ECO:0000256" key="3">
    <source>
        <dbReference type="ARBA" id="ARBA00022722"/>
    </source>
</evidence>
<dbReference type="GO" id="GO:0051607">
    <property type="term" value="P:defense response to virus"/>
    <property type="evidence" value="ECO:0007669"/>
    <property type="project" value="UniProtKB-KW"/>
</dbReference>
<evidence type="ECO:0000256" key="7">
    <source>
        <dbReference type="ARBA" id="ARBA00022806"/>
    </source>
</evidence>
<sequence length="827" mass="94992">MVHDLTFESHPGKLLEEHIWGVHKGTLQSSSLPIAGLAALFHDLGKINPNFQNKLHGKSTGYGNHSYLSVIAWVNYALINMKDIMMEHGLKTQEEFSLFILQVAVLIGKHHQNLPNFEYAFTGSEELIRATEFAKENVCDLPISEFVNKTLKLDCVSFELKWGKQSNMFVSFLSKYQKKAWKQAPLKFFMDTQESFSALIEADKKDAGKNDSYFFNETIETNTKQLAINLTSTFDKFDQNLDISQLNILRTQIRFEAIEGVKKGLLNDERIFTLTAPTGAGKTFTMLSIADEIRKQKGNLGIIYSLPFLSITEQVQKIAEELLDDVMSVNSKTENERIRNAQQSYENNQSAENLTEILKEDFIQNTFDHPFIITTFVQFFESLVSNKNSTLLKLPNFKKRIFLIDEVQALPPRLYIFFSAWLDEFCRRNDSYAILSTATMPKLTIPIKDTDEDCRADLLFKDYTVPNELIDCKKYFAEDIFNRYEIKVLSDQQTNESLVNHILELDGSCLVILNTIADTKNLYNELIGKSENVLLLNTHFIPDDRTRIINQSQDLLKANQKVILISTQLIEAGVDIDFPIVYRDMCPLPSLIQSAGRCNRNNKLDKGQVYFFELVSDNGQSRAKLIYRNEGKRFLDFCRKEIPTSINENQLFDVQSKFFESIQQNLTIGEFKVLSSSKTDSISLQQNLTIGEFKADKDASINMVKCINNAEFESMGKFKLINNDIGDQVQYYILKNEMDECYEKLNKLLNELKLQTDYANSKRLKIKISDYIKKLSGRILNIRVNKYNKAQMPEPYQDEILGIKFISTNNYSSTEGLILDNIENCFL</sequence>
<reference evidence="11 12" key="1">
    <citation type="submission" date="2018-11" db="EMBL/GenBank/DDBJ databases">
        <title>Parancylomarina longa gen. nov., sp. nov., isolated from sediments of southern Okinawa.</title>
        <authorList>
            <person name="Fu T."/>
        </authorList>
    </citation>
    <scope>NUCLEOTIDE SEQUENCE [LARGE SCALE GENOMIC DNA]</scope>
    <source>
        <strain evidence="11 12">T3-2 S1-C</strain>
    </source>
</reference>
<organism evidence="11 12">
    <name type="scientific">Ancylomarina longa</name>
    <dbReference type="NCBI Taxonomy" id="2487017"/>
    <lineage>
        <taxon>Bacteria</taxon>
        <taxon>Pseudomonadati</taxon>
        <taxon>Bacteroidota</taxon>
        <taxon>Bacteroidia</taxon>
        <taxon>Marinilabiliales</taxon>
        <taxon>Marinifilaceae</taxon>
        <taxon>Ancylomarina</taxon>
    </lineage>
</organism>
<dbReference type="RefSeq" id="WP_127344074.1">
    <property type="nucleotide sequence ID" value="NZ_RJJX01000015.1"/>
</dbReference>
<accession>A0A434ATL4</accession>
<dbReference type="SMART" id="SM00487">
    <property type="entry name" value="DEXDc"/>
    <property type="match status" value="1"/>
</dbReference>
<dbReference type="EMBL" id="RJJX01000015">
    <property type="protein sequence ID" value="RUT77769.1"/>
    <property type="molecule type" value="Genomic_DNA"/>
</dbReference>
<name>A0A434ATL4_9BACT</name>
<keyword evidence="9" id="KW-0051">Antiviral defense</keyword>
<keyword evidence="3" id="KW-0540">Nuclease</keyword>
<dbReference type="AlphaFoldDB" id="A0A434ATL4"/>
<dbReference type="GO" id="GO:0003677">
    <property type="term" value="F:DNA binding"/>
    <property type="evidence" value="ECO:0007669"/>
    <property type="project" value="InterPro"/>
</dbReference>
<dbReference type="InterPro" id="IPR027417">
    <property type="entry name" value="P-loop_NTPase"/>
</dbReference>
<keyword evidence="8" id="KW-0067">ATP-binding</keyword>
<dbReference type="PROSITE" id="PS51643">
    <property type="entry name" value="HD_CAS3"/>
    <property type="match status" value="1"/>
</dbReference>
<evidence type="ECO:0000256" key="8">
    <source>
        <dbReference type="ARBA" id="ARBA00022840"/>
    </source>
</evidence>
<dbReference type="InterPro" id="IPR014001">
    <property type="entry name" value="Helicase_ATP-bd"/>
</dbReference>
<evidence type="ECO:0000313" key="11">
    <source>
        <dbReference type="EMBL" id="RUT77769.1"/>
    </source>
</evidence>
<evidence type="ECO:0000256" key="1">
    <source>
        <dbReference type="ARBA" id="ARBA00006847"/>
    </source>
</evidence>
<keyword evidence="6" id="KW-0378">Hydrolase</keyword>
<evidence type="ECO:0000256" key="4">
    <source>
        <dbReference type="ARBA" id="ARBA00022723"/>
    </source>
</evidence>
<dbReference type="InterPro" id="IPR054712">
    <property type="entry name" value="Cas3-like_dom"/>
</dbReference>
<dbReference type="GO" id="GO:0005524">
    <property type="term" value="F:ATP binding"/>
    <property type="evidence" value="ECO:0007669"/>
    <property type="project" value="UniProtKB-KW"/>
</dbReference>
<evidence type="ECO:0000256" key="6">
    <source>
        <dbReference type="ARBA" id="ARBA00022801"/>
    </source>
</evidence>
<evidence type="ECO:0000256" key="5">
    <source>
        <dbReference type="ARBA" id="ARBA00022741"/>
    </source>
</evidence>
<dbReference type="GO" id="GO:0004386">
    <property type="term" value="F:helicase activity"/>
    <property type="evidence" value="ECO:0007669"/>
    <property type="project" value="UniProtKB-KW"/>
</dbReference>
<dbReference type="CDD" id="cd09641">
    <property type="entry name" value="Cas3''_I"/>
    <property type="match status" value="1"/>
</dbReference>
<comment type="similarity">
    <text evidence="1">In the N-terminal section; belongs to the CRISPR-associated nuclease Cas3-HD family.</text>
</comment>
<evidence type="ECO:0000256" key="2">
    <source>
        <dbReference type="ARBA" id="ARBA00009046"/>
    </source>
</evidence>
<evidence type="ECO:0000313" key="12">
    <source>
        <dbReference type="Proteomes" id="UP000282985"/>
    </source>
</evidence>
<keyword evidence="12" id="KW-1185">Reference proteome</keyword>
<dbReference type="Proteomes" id="UP000282985">
    <property type="component" value="Unassembled WGS sequence"/>
</dbReference>
<dbReference type="GO" id="GO:0004518">
    <property type="term" value="F:nuclease activity"/>
    <property type="evidence" value="ECO:0007669"/>
    <property type="project" value="UniProtKB-KW"/>
</dbReference>
<dbReference type="Gene3D" id="1.10.3210.30">
    <property type="match status" value="1"/>
</dbReference>
<dbReference type="OrthoDB" id="9810236at2"/>
<dbReference type="InterPro" id="IPR006935">
    <property type="entry name" value="Helicase/UvrB_N"/>
</dbReference>
<comment type="caution">
    <text evidence="11">The sequence shown here is derived from an EMBL/GenBank/DDBJ whole genome shotgun (WGS) entry which is preliminary data.</text>
</comment>
<dbReference type="Gene3D" id="3.40.50.300">
    <property type="entry name" value="P-loop containing nucleotide triphosphate hydrolases"/>
    <property type="match status" value="2"/>
</dbReference>
<dbReference type="InterPro" id="IPR006474">
    <property type="entry name" value="Helicase_Cas3_CRISPR-ass_core"/>
</dbReference>
<comment type="similarity">
    <text evidence="2">In the central section; belongs to the CRISPR-associated helicase Cas3 family.</text>
</comment>
<keyword evidence="4" id="KW-0479">Metal-binding</keyword>
<dbReference type="SUPFAM" id="SSF52540">
    <property type="entry name" value="P-loop containing nucleoside triphosphate hydrolases"/>
    <property type="match status" value="1"/>
</dbReference>
<keyword evidence="5" id="KW-0547">Nucleotide-binding</keyword>
<evidence type="ECO:0000256" key="9">
    <source>
        <dbReference type="ARBA" id="ARBA00023118"/>
    </source>
</evidence>
<dbReference type="GO" id="GO:0046872">
    <property type="term" value="F:metal ion binding"/>
    <property type="evidence" value="ECO:0007669"/>
    <property type="project" value="UniProtKB-KW"/>
</dbReference>
<evidence type="ECO:0000259" key="10">
    <source>
        <dbReference type="PROSITE" id="PS51643"/>
    </source>
</evidence>
<keyword evidence="7" id="KW-0347">Helicase</keyword>
<dbReference type="InterPro" id="IPR006483">
    <property type="entry name" value="CRISPR-assoc_Cas3_HD"/>
</dbReference>
<proteinExistence type="inferred from homology"/>
<dbReference type="GO" id="GO:0016787">
    <property type="term" value="F:hydrolase activity"/>
    <property type="evidence" value="ECO:0007669"/>
    <property type="project" value="UniProtKB-KW"/>
</dbReference>
<dbReference type="InterPro" id="IPR038257">
    <property type="entry name" value="CRISPR-assoc_Cas3_HD_sf"/>
</dbReference>
<dbReference type="NCBIfam" id="TIGR01596">
    <property type="entry name" value="cas3_HD"/>
    <property type="match status" value="1"/>
</dbReference>
<protein>
    <submittedName>
        <fullName evidence="11">CRISPR-associated helicase Cas3</fullName>
    </submittedName>
</protein>
<dbReference type="Pfam" id="PF22590">
    <property type="entry name" value="Cas3-like_C_2"/>
    <property type="match status" value="1"/>
</dbReference>